<evidence type="ECO:0000256" key="2">
    <source>
        <dbReference type="ARBA" id="ARBA00022490"/>
    </source>
</evidence>
<evidence type="ECO:0000256" key="3">
    <source>
        <dbReference type="ARBA" id="ARBA00022574"/>
    </source>
</evidence>
<evidence type="ECO:0000256" key="6">
    <source>
        <dbReference type="ARBA" id="ARBA00072425"/>
    </source>
</evidence>
<keyword evidence="4" id="KW-0677">Repeat</keyword>
<feature type="compositionally biased region" description="Polar residues" evidence="8">
    <location>
        <begin position="83"/>
        <end position="93"/>
    </location>
</feature>
<dbReference type="Gene3D" id="2.130.10.10">
    <property type="entry name" value="YVTN repeat-like/Quinoprotein amine dehydrogenase"/>
    <property type="match status" value="1"/>
</dbReference>
<evidence type="ECO:0000256" key="1">
    <source>
        <dbReference type="ARBA" id="ARBA00004496"/>
    </source>
</evidence>
<evidence type="ECO:0000313" key="9">
    <source>
        <dbReference type="EMBL" id="AFP00038.1"/>
    </source>
</evidence>
<dbReference type="CDD" id="cd00200">
    <property type="entry name" value="WD40"/>
    <property type="match status" value="1"/>
</dbReference>
<feature type="repeat" description="WD" evidence="7">
    <location>
        <begin position="176"/>
        <end position="218"/>
    </location>
</feature>
<keyword evidence="3 7" id="KW-0853">WD repeat</keyword>
<evidence type="ECO:0000256" key="7">
    <source>
        <dbReference type="PROSITE-ProRule" id="PRU00221"/>
    </source>
</evidence>
<dbReference type="PANTHER" id="PTHR19857">
    <property type="entry name" value="MITOCHONDRIAL DIVISION PROTEIN 1-RELATED"/>
    <property type="match status" value="1"/>
</dbReference>
<feature type="compositionally biased region" description="Polar residues" evidence="8">
    <location>
        <begin position="1"/>
        <end position="35"/>
    </location>
</feature>
<comment type="function">
    <text evidence="5">Plays a role in angiogenesis and cell migration. In smooth muscle cell migration, may act through the RhoA pathway.</text>
</comment>
<sequence length="526" mass="57225">MLVRQPNSVAPTLLSSQLRPPSPVQPNSRRSSFQVKESDNESGHSYENTETPANLQPATGGDSSNDEAEYSDPNYIEVLPEGSESQKLSQRSTGKPCVDRTSSVTVTDDYENVEKDKSTEDLDGNYVNVSEMEEKTSGDSDEEEEEEEEEQWETEDEDGDVEENMEAMRDHSELTFSRHSKAVFCVSLDAGSSSLVVTGGEDDQAFVWRLSDGEVVLHCAGHKDSVISASFSHDSSMVATGDMSGLIMVWKLETRKRVWSFEVGDLQWMAWHPVAPVLLAGTDEGSVWMWKVPGGECKTFPSPGSQATCGVILPDGKRAVVGYEDGTVRVWDLKQGSPLHVVKGAEGHCGPLTCVACDRNGSLVLTGSVDCTVKLLNTTTGKVVGVLCMGSSTRGCEDGEELPAVEASANSVESVAFCHVLPLIAIGYLDGTMGIWDIPSQTLRHQCRLQAGIVQLRWECHTALLYTASLDGVVRMWDARTGSMQSEYRGHRAEILDFAVNKEASAIVTASGDHTAKVFCLQQPDR</sequence>
<dbReference type="FunFam" id="2.130.10.10:FF:000074">
    <property type="entry name" value="Angio-associated migratory cell protein-like protein"/>
    <property type="match status" value="1"/>
</dbReference>
<name>V9KP43_CALMI</name>
<feature type="compositionally biased region" description="Polar residues" evidence="8">
    <location>
        <begin position="45"/>
        <end position="63"/>
    </location>
</feature>
<feature type="repeat" description="WD" evidence="7">
    <location>
        <begin position="314"/>
        <end position="341"/>
    </location>
</feature>
<feature type="repeat" description="WD" evidence="7">
    <location>
        <begin position="219"/>
        <end position="260"/>
    </location>
</feature>
<accession>V9KP43</accession>
<dbReference type="GO" id="GO:0005829">
    <property type="term" value="C:cytosol"/>
    <property type="evidence" value="ECO:0007669"/>
    <property type="project" value="TreeGrafter"/>
</dbReference>
<proteinExistence type="evidence at transcript level"/>
<dbReference type="PROSITE" id="PS50294">
    <property type="entry name" value="WD_REPEATS_REGION"/>
    <property type="match status" value="2"/>
</dbReference>
<dbReference type="InterPro" id="IPR019775">
    <property type="entry name" value="WD40_repeat_CS"/>
</dbReference>
<dbReference type="PROSITE" id="PS50082">
    <property type="entry name" value="WD_REPEATS_2"/>
    <property type="match status" value="6"/>
</dbReference>
<comment type="subcellular location">
    <subcellularLocation>
        <location evidence="1">Cytoplasm</location>
    </subcellularLocation>
</comment>
<dbReference type="InterPro" id="IPR001680">
    <property type="entry name" value="WD40_rpt"/>
</dbReference>
<dbReference type="InterPro" id="IPR011047">
    <property type="entry name" value="Quinoprotein_ADH-like_sf"/>
</dbReference>
<feature type="compositionally biased region" description="Acidic residues" evidence="8">
    <location>
        <begin position="139"/>
        <end position="161"/>
    </location>
</feature>
<dbReference type="InterPro" id="IPR051179">
    <property type="entry name" value="WD_repeat_multifunction"/>
</dbReference>
<feature type="region of interest" description="Disordered" evidence="8">
    <location>
        <begin position="1"/>
        <end position="161"/>
    </location>
</feature>
<dbReference type="AlphaFoldDB" id="V9KP43"/>
<feature type="repeat" description="WD" evidence="7">
    <location>
        <begin position="453"/>
        <end position="487"/>
    </location>
</feature>
<dbReference type="EMBL" id="JW867520">
    <property type="protein sequence ID" value="AFP00038.1"/>
    <property type="molecule type" value="mRNA"/>
</dbReference>
<feature type="repeat" description="WD" evidence="7">
    <location>
        <begin position="345"/>
        <end position="386"/>
    </location>
</feature>
<dbReference type="SUPFAM" id="SSF50998">
    <property type="entry name" value="Quinoprotein alcohol dehydrogenase-like"/>
    <property type="match status" value="1"/>
</dbReference>
<dbReference type="Pfam" id="PF00400">
    <property type="entry name" value="WD40"/>
    <property type="match status" value="6"/>
</dbReference>
<protein>
    <recommendedName>
        <fullName evidence="6">Angio-associated migratory cell protein</fullName>
    </recommendedName>
</protein>
<organism evidence="9">
    <name type="scientific">Callorhinchus milii</name>
    <name type="common">Ghost shark</name>
    <dbReference type="NCBI Taxonomy" id="7868"/>
    <lineage>
        <taxon>Eukaryota</taxon>
        <taxon>Metazoa</taxon>
        <taxon>Chordata</taxon>
        <taxon>Craniata</taxon>
        <taxon>Vertebrata</taxon>
        <taxon>Chondrichthyes</taxon>
        <taxon>Holocephali</taxon>
        <taxon>Chimaeriformes</taxon>
        <taxon>Callorhinchidae</taxon>
        <taxon>Callorhinchus</taxon>
    </lineage>
</organism>
<dbReference type="InterPro" id="IPR015943">
    <property type="entry name" value="WD40/YVTN_repeat-like_dom_sf"/>
</dbReference>
<evidence type="ECO:0000256" key="8">
    <source>
        <dbReference type="SAM" id="MobiDB-lite"/>
    </source>
</evidence>
<evidence type="ECO:0000256" key="4">
    <source>
        <dbReference type="ARBA" id="ARBA00022737"/>
    </source>
</evidence>
<keyword evidence="2" id="KW-0963">Cytoplasm</keyword>
<dbReference type="PANTHER" id="PTHR19857:SF8">
    <property type="entry name" value="ANGIO-ASSOCIATED MIGRATORY CELL PROTEIN"/>
    <property type="match status" value="1"/>
</dbReference>
<dbReference type="SMART" id="SM00320">
    <property type="entry name" value="WD40"/>
    <property type="match status" value="8"/>
</dbReference>
<feature type="repeat" description="WD" evidence="7">
    <location>
        <begin position="488"/>
        <end position="526"/>
    </location>
</feature>
<reference evidence="9" key="1">
    <citation type="journal article" date="2014" name="Nature">
        <title>Elephant shark genome provides unique insights into gnathostome evolution.</title>
        <authorList>
            <consortium name="International Elephant Shark Genome Sequencing Consortium"/>
            <person name="Venkatesh B."/>
            <person name="Lee A.P."/>
            <person name="Ravi V."/>
            <person name="Maurya A.K."/>
            <person name="Lian M.M."/>
            <person name="Swann J.B."/>
            <person name="Ohta Y."/>
            <person name="Flajnik M.F."/>
            <person name="Sutoh Y."/>
            <person name="Kasahara M."/>
            <person name="Hoon S."/>
            <person name="Gangu V."/>
            <person name="Roy S.W."/>
            <person name="Irimia M."/>
            <person name="Korzh V."/>
            <person name="Kondrychyn I."/>
            <person name="Lim Z.W."/>
            <person name="Tay B.H."/>
            <person name="Tohari S."/>
            <person name="Kong K.W."/>
            <person name="Ho S."/>
            <person name="Lorente-Galdos B."/>
            <person name="Quilez J."/>
            <person name="Marques-Bonet T."/>
            <person name="Raney B.J."/>
            <person name="Ingham P.W."/>
            <person name="Tay A."/>
            <person name="Hillier L.W."/>
            <person name="Minx P."/>
            <person name="Boehm T."/>
            <person name="Wilson R.K."/>
            <person name="Brenner S."/>
            <person name="Warren W.C."/>
        </authorList>
    </citation>
    <scope>NUCLEOTIDE SEQUENCE</scope>
    <source>
        <tissue evidence="9">Spleen</tissue>
    </source>
</reference>
<evidence type="ECO:0000256" key="5">
    <source>
        <dbReference type="ARBA" id="ARBA00059273"/>
    </source>
</evidence>
<dbReference type="PROSITE" id="PS00678">
    <property type="entry name" value="WD_REPEATS_1"/>
    <property type="match status" value="2"/>
</dbReference>